<proteinExistence type="inferred from homology"/>
<dbReference type="PANTHER" id="PTHR33607:SF2">
    <property type="entry name" value="ENDONUCLEASE-1"/>
    <property type="match status" value="1"/>
</dbReference>
<dbReference type="Proteomes" id="UP000075320">
    <property type="component" value="Unassembled WGS sequence"/>
</dbReference>
<organism evidence="4 5">
    <name type="scientific">Bdellovibrio bacteriovorus</name>
    <dbReference type="NCBI Taxonomy" id="959"/>
    <lineage>
        <taxon>Bacteria</taxon>
        <taxon>Pseudomonadati</taxon>
        <taxon>Bdellovibrionota</taxon>
        <taxon>Bdellovibrionia</taxon>
        <taxon>Bdellovibrionales</taxon>
        <taxon>Pseudobdellovibrionaceae</taxon>
        <taxon>Bdellovibrio</taxon>
    </lineage>
</organism>
<evidence type="ECO:0000313" key="5">
    <source>
        <dbReference type="Proteomes" id="UP000075320"/>
    </source>
</evidence>
<dbReference type="InterPro" id="IPR044925">
    <property type="entry name" value="His-Me_finger_sf"/>
</dbReference>
<dbReference type="PANTHER" id="PTHR33607">
    <property type="entry name" value="ENDONUCLEASE-1"/>
    <property type="match status" value="1"/>
</dbReference>
<evidence type="ECO:0000256" key="3">
    <source>
        <dbReference type="ARBA" id="ARBA00022801"/>
    </source>
</evidence>
<gene>
    <name evidence="4" type="ORF">AZI86_18385</name>
</gene>
<keyword evidence="2" id="KW-0540">Nuclease</keyword>
<dbReference type="GO" id="GO:0004518">
    <property type="term" value="F:nuclease activity"/>
    <property type="evidence" value="ECO:0007669"/>
    <property type="project" value="UniProtKB-KW"/>
</dbReference>
<name>A0A150WFL0_BDEBC</name>
<comment type="caution">
    <text evidence="4">The sequence shown here is derived from an EMBL/GenBank/DDBJ whole genome shotgun (WGS) entry which is preliminary data.</text>
</comment>
<sequence>MIKLNVFSLIFVGALAQANDQIAYYGDEFYQNLEAGVSDLALKQDLKAIFDSFHIARAGKSDLISNVCSNKEGQCYRHNVVGYKAARNFVTRDFYVRQISNGSYVVDDVYCDMTRPASKNGGSNAVNVEHTWPQSKFNRGFADEMQKSDLHHLFPTDPYINMIRGNHIFGEVDTDEQHLDCKGPRFGLGTGGSEEVFEPPQNHKGNVARALFYFAVRYDLTIGKNEEQILRKWNVEDPVDAEEMDRNNKIFELQHNRNPFIDFPELADRISDF</sequence>
<dbReference type="AlphaFoldDB" id="A0A150WFL0"/>
<dbReference type="SUPFAM" id="SSF54060">
    <property type="entry name" value="His-Me finger endonucleases"/>
    <property type="match status" value="1"/>
</dbReference>
<evidence type="ECO:0000313" key="4">
    <source>
        <dbReference type="EMBL" id="KYG61733.1"/>
    </source>
</evidence>
<dbReference type="Pfam" id="PF04231">
    <property type="entry name" value="Endonuclease_1"/>
    <property type="match status" value="1"/>
</dbReference>
<keyword evidence="3" id="KW-0378">Hydrolase</keyword>
<evidence type="ECO:0000256" key="1">
    <source>
        <dbReference type="ARBA" id="ARBA00006429"/>
    </source>
</evidence>
<comment type="similarity">
    <text evidence="1">Belongs to the EndA/NucM nuclease family.</text>
</comment>
<protein>
    <submittedName>
        <fullName evidence="4">Nuclease</fullName>
    </submittedName>
</protein>
<reference evidence="4 5" key="1">
    <citation type="submission" date="2016-03" db="EMBL/GenBank/DDBJ databases">
        <authorList>
            <person name="Ploux O."/>
        </authorList>
    </citation>
    <scope>NUCLEOTIDE SEQUENCE [LARGE SCALE GENOMIC DNA]</scope>
    <source>
        <strain evidence="4 5">R0</strain>
    </source>
</reference>
<accession>A0A150WFL0</accession>
<keyword evidence="5" id="KW-1185">Reference proteome</keyword>
<dbReference type="GO" id="GO:0016787">
    <property type="term" value="F:hydrolase activity"/>
    <property type="evidence" value="ECO:0007669"/>
    <property type="project" value="UniProtKB-KW"/>
</dbReference>
<dbReference type="InterPro" id="IPR007346">
    <property type="entry name" value="Endonuclease-I"/>
</dbReference>
<evidence type="ECO:0000256" key="2">
    <source>
        <dbReference type="ARBA" id="ARBA00022722"/>
    </source>
</evidence>
<dbReference type="EMBL" id="LUKE01000006">
    <property type="protein sequence ID" value="KYG61733.1"/>
    <property type="molecule type" value="Genomic_DNA"/>
</dbReference>